<dbReference type="SUPFAM" id="SSF56349">
    <property type="entry name" value="DNA breaking-rejoining enzymes"/>
    <property type="match status" value="1"/>
</dbReference>
<keyword evidence="7" id="KW-1185">Reference proteome</keyword>
<evidence type="ECO:0000313" key="6">
    <source>
        <dbReference type="EMBL" id="GGI77445.1"/>
    </source>
</evidence>
<reference evidence="6" key="1">
    <citation type="journal article" date="2014" name="Int. J. Syst. Evol. Microbiol.">
        <title>Complete genome sequence of Corynebacterium casei LMG S-19264T (=DSM 44701T), isolated from a smear-ripened cheese.</title>
        <authorList>
            <consortium name="US DOE Joint Genome Institute (JGI-PGF)"/>
            <person name="Walter F."/>
            <person name="Albersmeier A."/>
            <person name="Kalinowski J."/>
            <person name="Ruckert C."/>
        </authorList>
    </citation>
    <scope>NUCLEOTIDE SEQUENCE</scope>
    <source>
        <strain evidence="6">JCM 30804</strain>
    </source>
</reference>
<dbReference type="GO" id="GO:0015074">
    <property type="term" value="P:DNA integration"/>
    <property type="evidence" value="ECO:0007669"/>
    <property type="project" value="UniProtKB-KW"/>
</dbReference>
<reference evidence="6" key="2">
    <citation type="submission" date="2020-09" db="EMBL/GenBank/DDBJ databases">
        <authorList>
            <person name="Sun Q."/>
            <person name="Ohkuma M."/>
        </authorList>
    </citation>
    <scope>NUCLEOTIDE SEQUENCE</scope>
    <source>
        <strain evidence="6">JCM 30804</strain>
    </source>
</reference>
<dbReference type="InterPro" id="IPR050808">
    <property type="entry name" value="Phage_Integrase"/>
</dbReference>
<evidence type="ECO:0000259" key="5">
    <source>
        <dbReference type="PROSITE" id="PS51900"/>
    </source>
</evidence>
<evidence type="ECO:0000313" key="7">
    <source>
        <dbReference type="Proteomes" id="UP000613743"/>
    </source>
</evidence>
<name>A0A917JQD3_9GAMM</name>
<sequence length="206" mass="23036">MAVPFPGKNSRVSQGRYPDVKLAEVRHFIPELRGALANDTDPRVYWKQRNSKSGRATVRYCCEQFMAKRSSALKPGTIATYESCFRAHLFDTFAERLVEDISLGDWIDFFDKKSEKSRVTSGAILKQLKTILNWAVRRQMISTVDVLQLKASDIGSASKVGSRVLTFFECGKIIRELDKCRVTKTVTNAIKACLLTGASMSSGLQS</sequence>
<keyword evidence="3 4" id="KW-0238">DNA-binding</keyword>
<evidence type="ECO:0000256" key="2">
    <source>
        <dbReference type="ARBA" id="ARBA00022908"/>
    </source>
</evidence>
<comment type="caution">
    <text evidence="6">The sequence shown here is derived from an EMBL/GenBank/DDBJ whole genome shotgun (WGS) entry which is preliminary data.</text>
</comment>
<evidence type="ECO:0000256" key="3">
    <source>
        <dbReference type="ARBA" id="ARBA00023125"/>
    </source>
</evidence>
<evidence type="ECO:0000256" key="4">
    <source>
        <dbReference type="PROSITE-ProRule" id="PRU01248"/>
    </source>
</evidence>
<dbReference type="PANTHER" id="PTHR30629:SF2">
    <property type="entry name" value="PROPHAGE INTEGRASE INTS-RELATED"/>
    <property type="match status" value="1"/>
</dbReference>
<keyword evidence="2" id="KW-0229">DNA integration</keyword>
<proteinExistence type="inferred from homology"/>
<dbReference type="InterPro" id="IPR038488">
    <property type="entry name" value="Integrase_DNA-bd_sf"/>
</dbReference>
<feature type="domain" description="Core-binding (CB)" evidence="5">
    <location>
        <begin position="56"/>
        <end position="136"/>
    </location>
</feature>
<protein>
    <recommendedName>
        <fullName evidence="5">Core-binding (CB) domain-containing protein</fullName>
    </recommendedName>
</protein>
<comment type="similarity">
    <text evidence="1">Belongs to the 'phage' integrase family.</text>
</comment>
<dbReference type="InterPro" id="IPR011010">
    <property type="entry name" value="DNA_brk_join_enz"/>
</dbReference>
<dbReference type="Gene3D" id="3.30.160.390">
    <property type="entry name" value="Integrase, DNA-binding domain"/>
    <property type="match status" value="1"/>
</dbReference>
<organism evidence="6 7">
    <name type="scientific">Shewanella gelidii</name>
    <dbReference type="NCBI Taxonomy" id="1642821"/>
    <lineage>
        <taxon>Bacteria</taxon>
        <taxon>Pseudomonadati</taxon>
        <taxon>Pseudomonadota</taxon>
        <taxon>Gammaproteobacteria</taxon>
        <taxon>Alteromonadales</taxon>
        <taxon>Shewanellaceae</taxon>
        <taxon>Shewanella</taxon>
    </lineage>
</organism>
<dbReference type="InterPro" id="IPR044068">
    <property type="entry name" value="CB"/>
</dbReference>
<dbReference type="EMBL" id="BMPZ01000002">
    <property type="protein sequence ID" value="GGI77445.1"/>
    <property type="molecule type" value="Genomic_DNA"/>
</dbReference>
<dbReference type="InterPro" id="IPR010998">
    <property type="entry name" value="Integrase_recombinase_N"/>
</dbReference>
<accession>A0A917JQD3</accession>
<gene>
    <name evidence="6" type="ORF">GCM10009332_13570</name>
</gene>
<dbReference type="Gene3D" id="1.10.150.130">
    <property type="match status" value="1"/>
</dbReference>
<dbReference type="PROSITE" id="PS51900">
    <property type="entry name" value="CB"/>
    <property type="match status" value="1"/>
</dbReference>
<dbReference type="GO" id="GO:0003677">
    <property type="term" value="F:DNA binding"/>
    <property type="evidence" value="ECO:0007669"/>
    <property type="project" value="UniProtKB-UniRule"/>
</dbReference>
<dbReference type="AlphaFoldDB" id="A0A917JQD3"/>
<evidence type="ECO:0000256" key="1">
    <source>
        <dbReference type="ARBA" id="ARBA00008857"/>
    </source>
</evidence>
<dbReference type="PANTHER" id="PTHR30629">
    <property type="entry name" value="PROPHAGE INTEGRASE"/>
    <property type="match status" value="1"/>
</dbReference>
<dbReference type="RefSeq" id="WP_229779761.1">
    <property type="nucleotide sequence ID" value="NZ_BMPZ01000002.1"/>
</dbReference>
<dbReference type="Proteomes" id="UP000613743">
    <property type="component" value="Unassembled WGS sequence"/>
</dbReference>